<dbReference type="Proteomes" id="UP001168098">
    <property type="component" value="Unassembled WGS sequence"/>
</dbReference>
<comment type="caution">
    <text evidence="2">The sequence shown here is derived from an EMBL/GenBank/DDBJ whole genome shotgun (WGS) entry which is preliminary data.</text>
</comment>
<proteinExistence type="predicted"/>
<dbReference type="GO" id="GO:0019843">
    <property type="term" value="F:rRNA binding"/>
    <property type="evidence" value="ECO:0007669"/>
    <property type="project" value="InterPro"/>
</dbReference>
<evidence type="ECO:0000313" key="3">
    <source>
        <dbReference type="Proteomes" id="UP001168098"/>
    </source>
</evidence>
<accession>A0AA38Z5B6</accession>
<evidence type="ECO:0008006" key="4">
    <source>
        <dbReference type="Google" id="ProtNLM"/>
    </source>
</evidence>
<feature type="region of interest" description="Disordered" evidence="1">
    <location>
        <begin position="18"/>
        <end position="51"/>
    </location>
</feature>
<dbReference type="GO" id="GO:0003735">
    <property type="term" value="F:structural constituent of ribosome"/>
    <property type="evidence" value="ECO:0007669"/>
    <property type="project" value="InterPro"/>
</dbReference>
<sequence length="89" mass="9541">MTASFGMRKAAPRLGGSAAVIECSSRPQKKATSHHMKTHPHKTQPWDIKRPPTVYASLPPLPPKWTIVSSYANASDAAVPPPTAQPATE</sequence>
<dbReference type="GO" id="GO:0006412">
    <property type="term" value="P:translation"/>
    <property type="evidence" value="ECO:0007669"/>
    <property type="project" value="InterPro"/>
</dbReference>
<organism evidence="2 3">
    <name type="scientific">Vitis rotundifolia</name>
    <name type="common">Muscadine grape</name>
    <dbReference type="NCBI Taxonomy" id="103349"/>
    <lineage>
        <taxon>Eukaryota</taxon>
        <taxon>Viridiplantae</taxon>
        <taxon>Streptophyta</taxon>
        <taxon>Embryophyta</taxon>
        <taxon>Tracheophyta</taxon>
        <taxon>Spermatophyta</taxon>
        <taxon>Magnoliopsida</taxon>
        <taxon>eudicotyledons</taxon>
        <taxon>Gunneridae</taxon>
        <taxon>Pentapetalae</taxon>
        <taxon>rosids</taxon>
        <taxon>Vitales</taxon>
        <taxon>Vitaceae</taxon>
        <taxon>Viteae</taxon>
        <taxon>Vitis</taxon>
    </lineage>
</organism>
<dbReference type="AlphaFoldDB" id="A0AA38Z5B6"/>
<evidence type="ECO:0000256" key="1">
    <source>
        <dbReference type="SAM" id="MobiDB-lite"/>
    </source>
</evidence>
<dbReference type="PANTHER" id="PTHR36798">
    <property type="entry name" value="50S RIBOSOMAL PROTEIN 6, CHLOROPLASTIC"/>
    <property type="match status" value="1"/>
</dbReference>
<reference evidence="2 3" key="1">
    <citation type="journal article" date="2023" name="BMC Biotechnol.">
        <title>Vitis rotundifolia cv Carlos genome sequencing.</title>
        <authorList>
            <person name="Huff M."/>
            <person name="Hulse-Kemp A."/>
            <person name="Scheffler B."/>
            <person name="Youngblood R."/>
            <person name="Simpson S."/>
            <person name="Babiker E."/>
            <person name="Staton M."/>
        </authorList>
    </citation>
    <scope>NUCLEOTIDE SEQUENCE [LARGE SCALE GENOMIC DNA]</scope>
    <source>
        <tissue evidence="2">Leaf</tissue>
    </source>
</reference>
<dbReference type="GO" id="GO:0005840">
    <property type="term" value="C:ribosome"/>
    <property type="evidence" value="ECO:0007669"/>
    <property type="project" value="InterPro"/>
</dbReference>
<feature type="compositionally biased region" description="Basic residues" evidence="1">
    <location>
        <begin position="27"/>
        <end position="42"/>
    </location>
</feature>
<dbReference type="PANTHER" id="PTHR36798:SF2">
    <property type="entry name" value="LARGE RIBOSOMAL SUBUNIT PROTEIN CL38"/>
    <property type="match status" value="1"/>
</dbReference>
<dbReference type="InterPro" id="IPR020526">
    <property type="entry name" value="Ribosomal_cL38"/>
</dbReference>
<dbReference type="EMBL" id="JARBHA010000014">
    <property type="protein sequence ID" value="KAJ9682665.1"/>
    <property type="molecule type" value="Genomic_DNA"/>
</dbReference>
<name>A0AA38Z5B6_VITRO</name>
<evidence type="ECO:0000313" key="2">
    <source>
        <dbReference type="EMBL" id="KAJ9682665.1"/>
    </source>
</evidence>
<dbReference type="Pfam" id="PF17257">
    <property type="entry name" value="DUF5323"/>
    <property type="match status" value="1"/>
</dbReference>
<keyword evidence="3" id="KW-1185">Reference proteome</keyword>
<dbReference type="GO" id="GO:0009507">
    <property type="term" value="C:chloroplast"/>
    <property type="evidence" value="ECO:0007669"/>
    <property type="project" value="InterPro"/>
</dbReference>
<gene>
    <name evidence="2" type="ORF">PVL29_018563</name>
</gene>
<protein>
    <recommendedName>
        <fullName evidence="4">50S ribosomal protein 6, chloroplastic</fullName>
    </recommendedName>
</protein>